<protein>
    <submittedName>
        <fullName evidence="2">Uncharacterized protein</fullName>
    </submittedName>
</protein>
<keyword evidence="1" id="KW-0812">Transmembrane</keyword>
<dbReference type="OrthoDB" id="7867097at2"/>
<dbReference type="EMBL" id="CP015230">
    <property type="protein sequence ID" value="ANP41057.1"/>
    <property type="molecule type" value="Genomic_DNA"/>
</dbReference>
<feature type="transmembrane region" description="Helical" evidence="1">
    <location>
        <begin position="21"/>
        <end position="40"/>
    </location>
</feature>
<proteinExistence type="predicted"/>
<keyword evidence="1" id="KW-1133">Transmembrane helix</keyword>
<reference evidence="2 3" key="1">
    <citation type="journal article" date="2016" name="ISME J.">
        <title>Global occurrence and heterogeneity of the Roseobacter-clade species Ruegeria mobilis.</title>
        <authorList>
            <person name="Sonnenschein E."/>
            <person name="Gram L."/>
        </authorList>
    </citation>
    <scope>NUCLEOTIDE SEQUENCE [LARGE SCALE GENOMIC DNA]</scope>
    <source>
        <strain evidence="2 3">F1926</strain>
    </source>
</reference>
<dbReference type="GeneID" id="28250129"/>
<evidence type="ECO:0000256" key="1">
    <source>
        <dbReference type="SAM" id="Phobius"/>
    </source>
</evidence>
<dbReference type="Proteomes" id="UP000013243">
    <property type="component" value="Chromosome"/>
</dbReference>
<name>A0A1B1A3I6_9RHOB</name>
<gene>
    <name evidence="2" type="ORF">K529_009815</name>
</gene>
<dbReference type="STRING" id="1265309.K529_009815"/>
<keyword evidence="1" id="KW-0472">Membrane</keyword>
<accession>A0A1B1A3I6</accession>
<evidence type="ECO:0000313" key="3">
    <source>
        <dbReference type="Proteomes" id="UP000013243"/>
    </source>
</evidence>
<organism evidence="2 3">
    <name type="scientific">Tritonibacter mobilis F1926</name>
    <dbReference type="NCBI Taxonomy" id="1265309"/>
    <lineage>
        <taxon>Bacteria</taxon>
        <taxon>Pseudomonadati</taxon>
        <taxon>Pseudomonadota</taxon>
        <taxon>Alphaproteobacteria</taxon>
        <taxon>Rhodobacterales</taxon>
        <taxon>Paracoccaceae</taxon>
        <taxon>Tritonibacter</taxon>
    </lineage>
</organism>
<dbReference type="KEGG" id="rmb:K529_009815"/>
<sequence>MPETGDPNLRAFRFRRDARSTGTILVIGAWALAVGVIAFMFGARGWIVVLLTLPLLPALWEMWRNPVAWLELSEDRLRWQSVRSSADIALGEIDHILLVTRWDFSIRATVHTRIGTHHRIPAEVTPKLSAFEDALAARRIAMKRQHFTVL</sequence>
<evidence type="ECO:0000313" key="2">
    <source>
        <dbReference type="EMBL" id="ANP41057.1"/>
    </source>
</evidence>
<dbReference type="RefSeq" id="WP_005641181.1">
    <property type="nucleotide sequence ID" value="NZ_CP015230.1"/>
</dbReference>
<dbReference type="AlphaFoldDB" id="A0A1B1A3I6"/>